<dbReference type="GO" id="GO:0044163">
    <property type="term" value="C:host cytoskeleton"/>
    <property type="evidence" value="ECO:0007669"/>
    <property type="project" value="UniProtKB-SubCell"/>
</dbReference>
<keyword evidence="5" id="KW-1037">Host cytoskeleton</keyword>
<keyword evidence="8" id="KW-1185">Reference proteome</keyword>
<dbReference type="RefSeq" id="YP_009507739.1">
    <property type="nucleotide sequence ID" value="NC_038624.1"/>
</dbReference>
<organism evidence="7 8">
    <name type="scientific">Green River chinook virus</name>
    <dbReference type="NCBI Taxonomy" id="1382300"/>
    <lineage>
        <taxon>Viruses</taxon>
        <taxon>Riboviria</taxon>
        <taxon>Orthornavirae</taxon>
        <taxon>Duplornaviricota</taxon>
        <taxon>Resentoviricetes</taxon>
        <taxon>Reovirales</taxon>
        <taxon>Spinareoviridae</taxon>
        <taxon>Aquareovirus</taxon>
        <taxon>Aquareovirus oncorhynchi</taxon>
    </lineage>
</organism>
<dbReference type="GeneID" id="37618786"/>
<name>W6EKE4_9REOV</name>
<evidence type="ECO:0000256" key="2">
    <source>
        <dbReference type="ARBA" id="ARBA00004328"/>
    </source>
</evidence>
<dbReference type="GO" id="GO:0005198">
    <property type="term" value="F:structural molecule activity"/>
    <property type="evidence" value="ECO:0007669"/>
    <property type="project" value="InterPro"/>
</dbReference>
<proteinExistence type="predicted"/>
<keyword evidence="3" id="KW-0167">Capsid protein</keyword>
<evidence type="ECO:0000256" key="5">
    <source>
        <dbReference type="ARBA" id="ARBA00023111"/>
    </source>
</evidence>
<keyword evidence="6" id="KW-1035">Host cytoplasm</keyword>
<dbReference type="EMBL" id="KC588379">
    <property type="protein sequence ID" value="AHJ14804.1"/>
    <property type="molecule type" value="Genomic_RNA"/>
</dbReference>
<dbReference type="Pfam" id="PF07781">
    <property type="entry name" value="Reovirus_Mu2"/>
    <property type="match status" value="1"/>
</dbReference>
<comment type="subcellular location">
    <subcellularLocation>
        <location evidence="1">Host cytoplasm</location>
        <location evidence="1">Host cytoskeleton</location>
    </subcellularLocation>
    <subcellularLocation>
        <location evidence="2">Virion</location>
    </subcellularLocation>
</comment>
<dbReference type="GO" id="GO:0019028">
    <property type="term" value="C:viral capsid"/>
    <property type="evidence" value="ECO:0007669"/>
    <property type="project" value="UniProtKB-KW"/>
</dbReference>
<dbReference type="OrthoDB" id="2388at10239"/>
<protein>
    <submittedName>
        <fullName evidence="7">VP4</fullName>
    </submittedName>
</protein>
<evidence type="ECO:0000256" key="3">
    <source>
        <dbReference type="ARBA" id="ARBA00022561"/>
    </source>
</evidence>
<evidence type="ECO:0000256" key="1">
    <source>
        <dbReference type="ARBA" id="ARBA00004133"/>
    </source>
</evidence>
<keyword evidence="4" id="KW-0946">Virion</keyword>
<dbReference type="KEGG" id="vg:37618786"/>
<reference evidence="7 8" key="1">
    <citation type="submission" date="2013-02" db="EMBL/GenBank/DDBJ databases">
        <authorList>
            <person name="Rao S."/>
            <person name="Carner G.R."/>
            <person name="Winton J.R."/>
        </authorList>
    </citation>
    <scope>NUCLEOTIDE SEQUENCE [LARGE SCALE GENOMIC DNA]</scope>
</reference>
<evidence type="ECO:0000256" key="6">
    <source>
        <dbReference type="ARBA" id="ARBA00023200"/>
    </source>
</evidence>
<dbReference type="InterPro" id="IPR012494">
    <property type="entry name" value="Reovirus_Mu2"/>
</dbReference>
<evidence type="ECO:0000313" key="7">
    <source>
        <dbReference type="EMBL" id="AHJ14804.1"/>
    </source>
</evidence>
<evidence type="ECO:0000256" key="4">
    <source>
        <dbReference type="ARBA" id="ARBA00022844"/>
    </source>
</evidence>
<dbReference type="Proteomes" id="UP000232618">
    <property type="component" value="Genome"/>
</dbReference>
<sequence length="720" mass="79787">MISIVFIPGHGFSWNETNLLNFIDTRLHNQRISRDRLTTFAPAWFKHQLEYYAGTHGIEPVYQWCQHLSSPLSNRFILLPRPKSFAKWLLSTPSANIWHIPPFKLKLALEGKQPVDLYDDVLPLLEPGASVQKSVDLISSNPIVYTRTQHVFGGPLYLATDPSSYSGFISPTVLSQIFKCDAEVPVFKRSELHLTIVPNLTSPRTFMLQVPNQTLDANYPLSAFNTHLTSTATNRLKIFPLDALAWRLLKGSPKPEWTTDFDDAFKALRLSRPAIKIANASFGVDCELCHLECKLTVDPRDNPSPRKPLKITLLNVPVKLLTLFGLTTPKLYPLRREDGNVVPWFLVTVLMSDGAVLTGSRRPVLLQTAHAELQPWWEVELTSIRNPHMSRVRDGDVRDIFGVAVALPKGSYKSTFIDAMCGLISGPIDVFPQTTVTDSDDLGDSLNPTFETVVTEAWAKLGEPILETGVRSLLSANVHGESFPPEIYTTFSDLYRELMLPAQRARSNIIARRGRSLAYAHTPYEYISANVPIQVFTCCISIDATINLLARPKRVGGVTGQLLMDHCYRLIGATLAATPVGVIYRTLFGPWLEYAANPCPVIPIYLMTEISAASLRAAGWSVDGDEPLRLVIMPALVPADSLLPASCPIPTASRASVICESKDVQYVSMTPPMPVKLVSPEILLPVTSVVHWLDPRRIILSGELVSLKGAVVWDVMGTPS</sequence>
<accession>W6EKE4</accession>
<evidence type="ECO:0000313" key="8">
    <source>
        <dbReference type="Proteomes" id="UP000232618"/>
    </source>
</evidence>